<dbReference type="RefSeq" id="WP_052036625.1">
    <property type="nucleotide sequence ID" value="NZ_JMIR01000039.1"/>
</dbReference>
<organism evidence="3 4">
    <name type="scientific">Tumebacillus flagellatus</name>
    <dbReference type="NCBI Taxonomy" id="1157490"/>
    <lineage>
        <taxon>Bacteria</taxon>
        <taxon>Bacillati</taxon>
        <taxon>Bacillota</taxon>
        <taxon>Bacilli</taxon>
        <taxon>Bacillales</taxon>
        <taxon>Alicyclobacillaceae</taxon>
        <taxon>Tumebacillus</taxon>
    </lineage>
</organism>
<dbReference type="CDD" id="cd16342">
    <property type="entry name" value="FusC_FusB"/>
    <property type="match status" value="1"/>
</dbReference>
<dbReference type="Pfam" id="PF16571">
    <property type="entry name" value="FBP_C"/>
    <property type="match status" value="1"/>
</dbReference>
<proteinExistence type="predicted"/>
<dbReference type="OrthoDB" id="1891078at2"/>
<feature type="domain" description="Elongation factor G-binding protein N-terminal" evidence="1">
    <location>
        <begin position="4"/>
        <end position="86"/>
    </location>
</feature>
<dbReference type="Pfam" id="PF07299">
    <property type="entry name" value="EF-G-binding_N"/>
    <property type="match status" value="1"/>
</dbReference>
<evidence type="ECO:0008006" key="5">
    <source>
        <dbReference type="Google" id="ProtNLM"/>
    </source>
</evidence>
<dbReference type="InterPro" id="IPR038344">
    <property type="entry name" value="EF-G_N_sf"/>
</dbReference>
<dbReference type="AlphaFoldDB" id="A0A074LGI7"/>
<dbReference type="Proteomes" id="UP000027931">
    <property type="component" value="Unassembled WGS sequence"/>
</dbReference>
<gene>
    <name evidence="3" type="ORF">EL26_21170</name>
</gene>
<protein>
    <recommendedName>
        <fullName evidence="5">Fibronectin-binding protein</fullName>
    </recommendedName>
</protein>
<feature type="domain" description="Elongation factor G-binding protein C-terminal treble-clef zinc-finger" evidence="2">
    <location>
        <begin position="101"/>
        <end position="203"/>
    </location>
</feature>
<evidence type="ECO:0000259" key="2">
    <source>
        <dbReference type="Pfam" id="PF16571"/>
    </source>
</evidence>
<keyword evidence="4" id="KW-1185">Reference proteome</keyword>
<comment type="caution">
    <text evidence="3">The sequence shown here is derived from an EMBL/GenBank/DDBJ whole genome shotgun (WGS) entry which is preliminary data.</text>
</comment>
<name>A0A074LGI7_9BACL</name>
<dbReference type="STRING" id="1157490.EL26_21170"/>
<dbReference type="EMBL" id="JMIR01000039">
    <property type="protein sequence ID" value="KEO81351.1"/>
    <property type="molecule type" value="Genomic_DNA"/>
</dbReference>
<dbReference type="Gene3D" id="1.20.1280.250">
    <property type="match status" value="1"/>
</dbReference>
<evidence type="ECO:0000259" key="1">
    <source>
        <dbReference type="Pfam" id="PF07299"/>
    </source>
</evidence>
<accession>A0A074LGI7</accession>
<sequence length="217" mass="25075">MEHFLHPYHINLIRSQVNLLIGAFNFAGDYRVVDATRATALQNLYDEVPWQTPEQRDLLTEAGKVRDKDELKAYLKRLEPYIIPFPEITAAEIRKLFPKVKKLVLLDLQAIDFSKLTYLGWRDIATKSLYVVYRLNGKWVGTECNYVNGPKNRSFHCTWCNRSCGGDEIALVTTQVKNRQIQDGYKVFGNHICLDSHKCNEFMTSPAELEKFLSTAR</sequence>
<reference evidence="3 4" key="1">
    <citation type="journal article" date="2013" name="Int. J. Syst. Evol. Microbiol.">
        <title>Tumebacillus flagellatus sp. nov., an alpha-amylase/pullulanase-producing bacterium isolated from cassava wastewater.</title>
        <authorList>
            <person name="Wang Q."/>
            <person name="Xie N."/>
            <person name="Qin Y."/>
            <person name="Shen N."/>
            <person name="Zhu J."/>
            <person name="Mi H."/>
            <person name="Huang R."/>
        </authorList>
    </citation>
    <scope>NUCLEOTIDE SEQUENCE [LARGE SCALE GENOMIC DNA]</scope>
    <source>
        <strain evidence="3 4">GST4</strain>
    </source>
</reference>
<dbReference type="InterPro" id="IPR010841">
    <property type="entry name" value="EF-G-binding_N"/>
</dbReference>
<dbReference type="InterPro" id="IPR032330">
    <property type="entry name" value="EF-G-binding_C"/>
</dbReference>
<evidence type="ECO:0000313" key="3">
    <source>
        <dbReference type="EMBL" id="KEO81351.1"/>
    </source>
</evidence>
<dbReference type="eggNOG" id="ENOG5032UHI">
    <property type="taxonomic scope" value="Bacteria"/>
</dbReference>
<evidence type="ECO:0000313" key="4">
    <source>
        <dbReference type="Proteomes" id="UP000027931"/>
    </source>
</evidence>